<dbReference type="SMART" id="SM00700">
    <property type="entry name" value="JHBP"/>
    <property type="match status" value="1"/>
</dbReference>
<gene>
    <name evidence="5" type="primary">LOC108734133</name>
</gene>
<dbReference type="PANTHER" id="PTHR11008">
    <property type="entry name" value="PROTEIN TAKEOUT-LIKE PROTEIN"/>
    <property type="match status" value="1"/>
</dbReference>
<dbReference type="Gene3D" id="3.15.10.30">
    <property type="entry name" value="Haemolymph juvenile hormone binding protein"/>
    <property type="match status" value="1"/>
</dbReference>
<dbReference type="STRING" id="224129.A0A1W4WLQ0"/>
<dbReference type="InterPro" id="IPR010562">
    <property type="entry name" value="Haemolymph_juvenile_hormone-bd"/>
</dbReference>
<organism evidence="4 5">
    <name type="scientific">Agrilus planipennis</name>
    <name type="common">Emerald ash borer</name>
    <name type="synonym">Agrilus marcopoli</name>
    <dbReference type="NCBI Taxonomy" id="224129"/>
    <lineage>
        <taxon>Eukaryota</taxon>
        <taxon>Metazoa</taxon>
        <taxon>Ecdysozoa</taxon>
        <taxon>Arthropoda</taxon>
        <taxon>Hexapoda</taxon>
        <taxon>Insecta</taxon>
        <taxon>Pterygota</taxon>
        <taxon>Neoptera</taxon>
        <taxon>Endopterygota</taxon>
        <taxon>Coleoptera</taxon>
        <taxon>Polyphaga</taxon>
        <taxon>Elateriformia</taxon>
        <taxon>Buprestoidea</taxon>
        <taxon>Buprestidae</taxon>
        <taxon>Agrilinae</taxon>
        <taxon>Agrilus</taxon>
    </lineage>
</organism>
<evidence type="ECO:0000256" key="2">
    <source>
        <dbReference type="ARBA" id="ARBA00023108"/>
    </source>
</evidence>
<name>A0A1W4WLQ0_AGRPL</name>
<dbReference type="OrthoDB" id="7419171at2759"/>
<dbReference type="InterPro" id="IPR038606">
    <property type="entry name" value="To_sf"/>
</dbReference>
<comment type="similarity">
    <text evidence="3">Belongs to the TO family.</text>
</comment>
<evidence type="ECO:0000256" key="1">
    <source>
        <dbReference type="ARBA" id="ARBA00022729"/>
    </source>
</evidence>
<dbReference type="Proteomes" id="UP000192223">
    <property type="component" value="Unplaced"/>
</dbReference>
<keyword evidence="1" id="KW-0732">Signal</keyword>
<dbReference type="KEGG" id="apln:108734133"/>
<dbReference type="InParanoid" id="A0A1W4WLQ0"/>
<dbReference type="GeneID" id="108734133"/>
<keyword evidence="2" id="KW-0090">Biological rhythms</keyword>
<evidence type="ECO:0000313" key="4">
    <source>
        <dbReference type="Proteomes" id="UP000192223"/>
    </source>
</evidence>
<reference evidence="5" key="1">
    <citation type="submission" date="2025-08" db="UniProtKB">
        <authorList>
            <consortium name="RefSeq"/>
        </authorList>
    </citation>
    <scope>IDENTIFICATION</scope>
    <source>
        <tissue evidence="5">Entire body</tissue>
    </source>
</reference>
<dbReference type="AlphaFoldDB" id="A0A1W4WLQ0"/>
<sequence>MRNFTDAYSKIAEETFGECILLILRDLPPDWNFPAAYITKCSRSSPSFTQCILDNIEKIRPYLAKGIPEMSVPPMEPLVIPKAQIRNTVFEDIELTNGTTFQVHNLNVTSKFDTIAADISLERIAIKAKYHINEHILVLQLRGNGSFQAVVNNLKVHAVYDLVPYQRKGKQYIEPKRHKSILTYQVSDVHFDNLFPERSELTVSTNKIINENIDTIMEEFKPGFDETALTIFQILLGRILRRFSVDDLLSE</sequence>
<dbReference type="FunFam" id="3.15.10.30:FF:000001">
    <property type="entry name" value="Takeout-like protein 1"/>
    <property type="match status" value="1"/>
</dbReference>
<dbReference type="PANTHER" id="PTHR11008:SF14">
    <property type="entry name" value="CIRCADIAN CLOCK-CONTROLLED PROTEIN-LIKE PROTEIN"/>
    <property type="match status" value="1"/>
</dbReference>
<evidence type="ECO:0000256" key="3">
    <source>
        <dbReference type="ARBA" id="ARBA00060902"/>
    </source>
</evidence>
<accession>A0A1W4WLQ0</accession>
<dbReference type="RefSeq" id="XP_018321048.1">
    <property type="nucleotide sequence ID" value="XM_018465546.1"/>
</dbReference>
<keyword evidence="4" id="KW-1185">Reference proteome</keyword>
<evidence type="ECO:0000313" key="5">
    <source>
        <dbReference type="RefSeq" id="XP_018321048.1"/>
    </source>
</evidence>
<dbReference type="Pfam" id="PF06585">
    <property type="entry name" value="JHBP"/>
    <property type="match status" value="1"/>
</dbReference>
<dbReference type="GO" id="GO:0005615">
    <property type="term" value="C:extracellular space"/>
    <property type="evidence" value="ECO:0007669"/>
    <property type="project" value="TreeGrafter"/>
</dbReference>
<dbReference type="GO" id="GO:0007623">
    <property type="term" value="P:circadian rhythm"/>
    <property type="evidence" value="ECO:0007669"/>
    <property type="project" value="UniProtKB-ARBA"/>
</dbReference>
<proteinExistence type="inferred from homology"/>
<protein>
    <submittedName>
        <fullName evidence="5">Uncharacterized protein LOC108734133</fullName>
    </submittedName>
</protein>